<proteinExistence type="predicted"/>
<keyword evidence="3" id="KW-1185">Reference proteome</keyword>
<protein>
    <submittedName>
        <fullName evidence="2">Uncharacterized protein</fullName>
    </submittedName>
</protein>
<feature type="compositionally biased region" description="Basic and acidic residues" evidence="1">
    <location>
        <begin position="67"/>
        <end position="81"/>
    </location>
</feature>
<dbReference type="EMBL" id="VSRR010002534">
    <property type="protein sequence ID" value="MPC31952.1"/>
    <property type="molecule type" value="Genomic_DNA"/>
</dbReference>
<reference evidence="2 3" key="1">
    <citation type="submission" date="2019-05" db="EMBL/GenBank/DDBJ databases">
        <title>Another draft genome of Portunus trituberculatus and its Hox gene families provides insights of decapod evolution.</title>
        <authorList>
            <person name="Jeong J.-H."/>
            <person name="Song I."/>
            <person name="Kim S."/>
            <person name="Choi T."/>
            <person name="Kim D."/>
            <person name="Ryu S."/>
            <person name="Kim W."/>
        </authorList>
    </citation>
    <scope>NUCLEOTIDE SEQUENCE [LARGE SCALE GENOMIC DNA]</scope>
    <source>
        <tissue evidence="2">Muscle</tissue>
    </source>
</reference>
<name>A0A5B7ECV3_PORTR</name>
<comment type="caution">
    <text evidence="2">The sequence shown here is derived from an EMBL/GenBank/DDBJ whole genome shotgun (WGS) entry which is preliminary data.</text>
</comment>
<dbReference type="Proteomes" id="UP000324222">
    <property type="component" value="Unassembled WGS sequence"/>
</dbReference>
<feature type="region of interest" description="Disordered" evidence="1">
    <location>
        <begin position="33"/>
        <end position="81"/>
    </location>
</feature>
<sequence>MMGSDKKRSELHLTLGNRCSHPTLNIHCLPAGTGEAVHGVGRPVRKKAEPMRSQERKRKGWCRRRGGRGDGGRQHTCLHEN</sequence>
<evidence type="ECO:0000313" key="2">
    <source>
        <dbReference type="EMBL" id="MPC31952.1"/>
    </source>
</evidence>
<evidence type="ECO:0000256" key="1">
    <source>
        <dbReference type="SAM" id="MobiDB-lite"/>
    </source>
</evidence>
<evidence type="ECO:0000313" key="3">
    <source>
        <dbReference type="Proteomes" id="UP000324222"/>
    </source>
</evidence>
<accession>A0A5B7ECV3</accession>
<gene>
    <name evidence="2" type="ORF">E2C01_025252</name>
</gene>
<feature type="compositionally biased region" description="Basic residues" evidence="1">
    <location>
        <begin position="55"/>
        <end position="66"/>
    </location>
</feature>
<dbReference type="AlphaFoldDB" id="A0A5B7ECV3"/>
<organism evidence="2 3">
    <name type="scientific">Portunus trituberculatus</name>
    <name type="common">Swimming crab</name>
    <name type="synonym">Neptunus trituberculatus</name>
    <dbReference type="NCBI Taxonomy" id="210409"/>
    <lineage>
        <taxon>Eukaryota</taxon>
        <taxon>Metazoa</taxon>
        <taxon>Ecdysozoa</taxon>
        <taxon>Arthropoda</taxon>
        <taxon>Crustacea</taxon>
        <taxon>Multicrustacea</taxon>
        <taxon>Malacostraca</taxon>
        <taxon>Eumalacostraca</taxon>
        <taxon>Eucarida</taxon>
        <taxon>Decapoda</taxon>
        <taxon>Pleocyemata</taxon>
        <taxon>Brachyura</taxon>
        <taxon>Eubrachyura</taxon>
        <taxon>Portunoidea</taxon>
        <taxon>Portunidae</taxon>
        <taxon>Portuninae</taxon>
        <taxon>Portunus</taxon>
    </lineage>
</organism>